<keyword evidence="5" id="KW-0694">RNA-binding</keyword>
<dbReference type="PANTHER" id="PTHR23206">
    <property type="entry name" value="MASK PROTEIN"/>
    <property type="match status" value="1"/>
</dbReference>
<protein>
    <submittedName>
        <fullName evidence="9">K Homology domain-containing protein</fullName>
    </submittedName>
</protein>
<dbReference type="SUPFAM" id="SSF54791">
    <property type="entry name" value="Eukaryotic type KH-domain (KH-domain type I)"/>
    <property type="match status" value="1"/>
</dbReference>
<dbReference type="SMART" id="SM00248">
    <property type="entry name" value="ANK"/>
    <property type="match status" value="24"/>
</dbReference>
<dbReference type="PRINTS" id="PR01415">
    <property type="entry name" value="ANKYRIN"/>
</dbReference>
<dbReference type="Proteomes" id="UP000887566">
    <property type="component" value="Unplaced"/>
</dbReference>
<dbReference type="GO" id="GO:0003723">
    <property type="term" value="F:RNA binding"/>
    <property type="evidence" value="ECO:0007669"/>
    <property type="project" value="UniProtKB-UniRule"/>
</dbReference>
<dbReference type="PROSITE" id="PS50088">
    <property type="entry name" value="ANK_REPEAT"/>
    <property type="match status" value="19"/>
</dbReference>
<feature type="repeat" description="ANK" evidence="4">
    <location>
        <begin position="237"/>
        <end position="269"/>
    </location>
</feature>
<feature type="compositionally biased region" description="Low complexity" evidence="6">
    <location>
        <begin position="1505"/>
        <end position="1516"/>
    </location>
</feature>
<feature type="compositionally biased region" description="Low complexity" evidence="6">
    <location>
        <begin position="1716"/>
        <end position="1729"/>
    </location>
</feature>
<feature type="compositionally biased region" description="Polar residues" evidence="6">
    <location>
        <begin position="1938"/>
        <end position="1964"/>
    </location>
</feature>
<feature type="repeat" description="ANK" evidence="4">
    <location>
        <begin position="441"/>
        <end position="473"/>
    </location>
</feature>
<feature type="repeat" description="ANK" evidence="4">
    <location>
        <begin position="542"/>
        <end position="574"/>
    </location>
</feature>
<dbReference type="InterPro" id="IPR004087">
    <property type="entry name" value="KH_dom"/>
</dbReference>
<keyword evidence="2 4" id="KW-0040">ANK repeat</keyword>
<feature type="compositionally biased region" description="Polar residues" evidence="6">
    <location>
        <begin position="1586"/>
        <end position="1601"/>
    </location>
</feature>
<feature type="compositionally biased region" description="Low complexity" evidence="6">
    <location>
        <begin position="804"/>
        <end position="819"/>
    </location>
</feature>
<feature type="repeat" description="ANK" evidence="4">
    <location>
        <begin position="1138"/>
        <end position="1170"/>
    </location>
</feature>
<feature type="repeat" description="ANK" evidence="4">
    <location>
        <begin position="204"/>
        <end position="236"/>
    </location>
</feature>
<proteinExistence type="predicted"/>
<dbReference type="InterPro" id="IPR036770">
    <property type="entry name" value="Ankyrin_rpt-contain_sf"/>
</dbReference>
<dbReference type="CDD" id="cd22404">
    <property type="entry name" value="KH-I_MASK"/>
    <property type="match status" value="1"/>
</dbReference>
<feature type="repeat" description="ANK" evidence="4">
    <location>
        <begin position="341"/>
        <end position="373"/>
    </location>
</feature>
<dbReference type="InterPro" id="IPR004088">
    <property type="entry name" value="KH_dom_type_1"/>
</dbReference>
<feature type="repeat" description="ANK" evidence="4">
    <location>
        <begin position="509"/>
        <end position="541"/>
    </location>
</feature>
<dbReference type="Pfam" id="PF12796">
    <property type="entry name" value="Ank_2"/>
    <property type="match status" value="9"/>
</dbReference>
<feature type="domain" description="K Homology" evidence="7">
    <location>
        <begin position="1625"/>
        <end position="1697"/>
    </location>
</feature>
<dbReference type="InterPro" id="IPR002110">
    <property type="entry name" value="Ankyrin_rpt"/>
</dbReference>
<feature type="compositionally biased region" description="Basic residues" evidence="6">
    <location>
        <begin position="1361"/>
        <end position="1378"/>
    </location>
</feature>
<feature type="compositionally biased region" description="Polar residues" evidence="6">
    <location>
        <begin position="1910"/>
        <end position="1923"/>
    </location>
</feature>
<feature type="repeat" description="ANK" evidence="4">
    <location>
        <begin position="1171"/>
        <end position="1203"/>
    </location>
</feature>
<evidence type="ECO:0000256" key="2">
    <source>
        <dbReference type="ARBA" id="ARBA00023043"/>
    </source>
</evidence>
<dbReference type="GO" id="GO:0045087">
    <property type="term" value="P:innate immune response"/>
    <property type="evidence" value="ECO:0007669"/>
    <property type="project" value="TreeGrafter"/>
</dbReference>
<feature type="repeat" description="ANK" evidence="4">
    <location>
        <begin position="1206"/>
        <end position="1238"/>
    </location>
</feature>
<dbReference type="WBParaSite" id="PSAMB.scaffold489size49556.g6320.t1">
    <property type="protein sequence ID" value="PSAMB.scaffold489size49556.g6320.t1"/>
    <property type="gene ID" value="PSAMB.scaffold489size49556.g6320"/>
</dbReference>
<dbReference type="SUPFAM" id="SSF48403">
    <property type="entry name" value="Ankyrin repeat"/>
    <property type="match status" value="3"/>
</dbReference>
<evidence type="ECO:0000256" key="6">
    <source>
        <dbReference type="SAM" id="MobiDB-lite"/>
    </source>
</evidence>
<feature type="compositionally biased region" description="Acidic residues" evidence="6">
    <location>
        <begin position="1389"/>
        <end position="1401"/>
    </location>
</feature>
<evidence type="ECO:0000256" key="1">
    <source>
        <dbReference type="ARBA" id="ARBA00022737"/>
    </source>
</evidence>
<evidence type="ECO:0000256" key="5">
    <source>
        <dbReference type="PROSITE-ProRule" id="PRU00117"/>
    </source>
</evidence>
<feature type="repeat" description="ANK" evidence="4">
    <location>
        <begin position="1104"/>
        <end position="1136"/>
    </location>
</feature>
<dbReference type="Pfam" id="PF13637">
    <property type="entry name" value="Ank_4"/>
    <property type="match status" value="2"/>
</dbReference>
<feature type="repeat" description="ANK" evidence="4">
    <location>
        <begin position="1036"/>
        <end position="1068"/>
    </location>
</feature>
<accession>A0A914WQL2</accession>
<feature type="compositionally biased region" description="Low complexity" evidence="6">
    <location>
        <begin position="1539"/>
        <end position="1549"/>
    </location>
</feature>
<evidence type="ECO:0000313" key="9">
    <source>
        <dbReference type="WBParaSite" id="PSAMB.scaffold489size49556.g6320.t1"/>
    </source>
</evidence>
<keyword evidence="3" id="KW-0175">Coiled coil</keyword>
<organism evidence="8 9">
    <name type="scientific">Plectus sambesii</name>
    <dbReference type="NCBI Taxonomy" id="2011161"/>
    <lineage>
        <taxon>Eukaryota</taxon>
        <taxon>Metazoa</taxon>
        <taxon>Ecdysozoa</taxon>
        <taxon>Nematoda</taxon>
        <taxon>Chromadorea</taxon>
        <taxon>Plectida</taxon>
        <taxon>Plectina</taxon>
        <taxon>Plectoidea</taxon>
        <taxon>Plectidae</taxon>
        <taxon>Plectus</taxon>
    </lineage>
</organism>
<dbReference type="Gene3D" id="1.25.40.20">
    <property type="entry name" value="Ankyrin repeat-containing domain"/>
    <property type="match status" value="6"/>
</dbReference>
<feature type="repeat" description="ANK" evidence="4">
    <location>
        <begin position="374"/>
        <end position="406"/>
    </location>
</feature>
<feature type="compositionally biased region" description="Low complexity" evidence="6">
    <location>
        <begin position="846"/>
        <end position="859"/>
    </location>
</feature>
<feature type="region of interest" description="Disordered" evidence="6">
    <location>
        <begin position="1753"/>
        <end position="1798"/>
    </location>
</feature>
<evidence type="ECO:0000259" key="7">
    <source>
        <dbReference type="SMART" id="SM00322"/>
    </source>
</evidence>
<feature type="compositionally biased region" description="Pro residues" evidence="6">
    <location>
        <begin position="1432"/>
        <end position="1441"/>
    </location>
</feature>
<dbReference type="PROSITE" id="PS50297">
    <property type="entry name" value="ANK_REP_REGION"/>
    <property type="match status" value="18"/>
</dbReference>
<feature type="repeat" description="ANK" evidence="4">
    <location>
        <begin position="407"/>
        <end position="439"/>
    </location>
</feature>
<sequence length="1982" mass="209520">MADDECAVHGVDTATLNELSDRLSESAEATVEGSDVDDQSTAEMQFGFFGNSASSAAAADPSALLPDFTNLDAETQERLQALLQAAGIAKAAHDGHVVPSAAMFADPEVLRRLSTSVSCALDEAADALTRMKGSAGGSASLTDSSADVAAADPSLAFGFTPNGAPVNVEDGESLLSLACSAGYYELAQVLLAMRTNIEDRGSKNDCTPLMEAASAGHFDIVKLLLAHGADSNAQSSTGNTPLMYACAGGHEDVVKALLESNADVEIRNENGHCPLMEAASAGHVNIAKYLVNAGASVQSVNAAEFKVGLESPLTLASYKGHIEMAKFLLKSGPKASQRLEELHTALMEASMDGHLEVAKVLLDSGAPVNLASDSFESPLTLAACGGHVDLVRLLLDRGAQIEDPNDEGYTPLMEASREGHEDVVELLLDRGANVNAQTEETGETALTLAACGGFRDVVELLVRRGGDLDLGANTPLMEAAQEGHLDTVKFLIQATLAQDDFTIDATTATSDTALTYAAENGHVDVCAALLDAGAAIDHEADGGRTALMKAAKAGHYCVVQYLIQRGAQVNKSTIANDATALSLASTHGHYDVVQLLLQNGANPNHKLKDSSTCIIEAAKGGHTTVVQLLLDWPGIQLPKFTQAPPTLQHLANNTVRPKPSCKEAEAAAVALPDDEEASPPSAFNLTLDPQFLASVQKHQQQHKDAASGFGTGEHSVLYQVPDVAHSPAQINSDWLLMQAQKALIKQAGEKLSEAEIQQLSELLKTQFRNVFPTAAPNAAAAGGVSPLVVDFQPTPALPPPPPAASTTADAATATTPTTTSGVKRKAPQAPAVDKKDISKSLPTPVSATAANAKTKSAPPGVQGKMPILEMPDGSVYRADGTVVKADGSVMKAQGAQGFVFPVPPPPPTTSKKGEPTSTPPTAPSSGASPTSMPQKVNAATQAGGGSTTGPLKTPDAVSGVDLDTQTESNHDTALTLACAGGHEELVELLLQRGADIEHRDKKGFTPLILAATAGHVGVVETLLNHGACIEAQSERTKDTALSLACSGGRKEVVDLLLKRNANKEHRNVSDYTPLSLAASGGYVDIVISLLNAGAEINSRTGSKLGISPLMLAAMNGHTQATKVLLERGSDINAQIETNRNTALTLACFQGRNEVVKLLLDYHANVEHRAKTGLTPLMEAANGGYVEVGRLLLHYDADPNTSPVPTSRDTALTIGADKGHAKFVELLVHHGAQIDARNKKGCTPLWLACHGGHLETVQTLVKHCADVDAQDNRRVSPLMIAFRKGHVKVVKYMVRHVTQFPSDQECFRYIATITDKDLLAKCRQCMEVIVAAKDRQAAEANKAAETLLEELAKEEEQAMTKKLAKQRQKEKKKAKRQAKKVQPTPVNAGDDLDGDGDDDEPEKEQQQQINETNGRLESTDDKTRSRSSSISSPSPPPPPAPAPQDLSEDDYPSKGRKSTSSKKTLAPSKEDPAALVPRVPNMMPPDEPAPHPPSPTPLANSASGNRRLLQSQQQQQSDGEQNATSLKGRRGARRARNDAKATTTTTNGTKEAMKEQQLQQRDTEWSRAGVVRRRGAGQPRTREGHSQQHNQPAGKQPTTAQPQPLGAKDHPDDPYTAGWREVDTARRRSNKLTVSSSAIARVIGRGGQNINAIREATGAHIEVEKQQPKKEQQDRLITIRGSADATRHAVLMINGLIMDNDAPVADVIKKVRDKEQAAGQQAASQQQQRPPNQPTPTDAQNIAVSKKQGGGAFDVSVWSSSAGGDGRRMSIDQQPPLASSANSTTTVTASSSPAADYSPFATPNVWLQRAAKRQMQQGKRFLSRIIKVFRDAMDMRVLPRKLSFDPDALHFKSETQRLDFASVAAARPASNRQSPPSTSSGSTAIRDSQQPSAATMAEDQRKAPGYARPASATQQSPPNNNIGMTTPPVPTASLAALGQSKSALNTPSSNTAAFSTHSHLDNDSNSLMFAPIGLPLPASSLAS</sequence>
<dbReference type="PANTHER" id="PTHR23206:SF8">
    <property type="entry name" value="ANKYRIN REPEAT AND KH DOMAIN-CONTAINING 1"/>
    <property type="match status" value="1"/>
</dbReference>
<feature type="repeat" description="ANK" evidence="4">
    <location>
        <begin position="1239"/>
        <end position="1271"/>
    </location>
</feature>
<feature type="compositionally biased region" description="Polar residues" evidence="6">
    <location>
        <begin position="1869"/>
        <end position="1892"/>
    </location>
</feature>
<dbReference type="PROSITE" id="PS50084">
    <property type="entry name" value="KH_TYPE_1"/>
    <property type="match status" value="1"/>
</dbReference>
<feature type="compositionally biased region" description="Low complexity" evidence="6">
    <location>
        <begin position="1777"/>
        <end position="1794"/>
    </location>
</feature>
<feature type="region of interest" description="Disordered" evidence="6">
    <location>
        <begin position="895"/>
        <end position="957"/>
    </location>
</feature>
<feature type="compositionally biased region" description="Pro residues" evidence="6">
    <location>
        <begin position="1481"/>
        <end position="1495"/>
    </location>
</feature>
<evidence type="ECO:0000256" key="4">
    <source>
        <dbReference type="PROSITE-ProRule" id="PRU00023"/>
    </source>
</evidence>
<feature type="compositionally biased region" description="Polar residues" evidence="6">
    <location>
        <begin position="1405"/>
        <end position="1415"/>
    </location>
</feature>
<dbReference type="InterPro" id="IPR051631">
    <property type="entry name" value="Ankyrin-KH/SAM_domain"/>
</dbReference>
<evidence type="ECO:0000256" key="3">
    <source>
        <dbReference type="ARBA" id="ARBA00023054"/>
    </source>
</evidence>
<reference evidence="9" key="1">
    <citation type="submission" date="2022-11" db="UniProtKB">
        <authorList>
            <consortium name="WormBaseParasite"/>
        </authorList>
    </citation>
    <scope>IDENTIFICATION</scope>
</reference>
<dbReference type="FunFam" id="1.25.40.20:FF:000012">
    <property type="entry name" value="ankyrin repeat domain-containing protein 17 isoform X1"/>
    <property type="match status" value="1"/>
</dbReference>
<feature type="region of interest" description="Disordered" evidence="6">
    <location>
        <begin position="1711"/>
        <end position="1739"/>
    </location>
</feature>
<feature type="region of interest" description="Disordered" evidence="6">
    <location>
        <begin position="793"/>
        <end position="866"/>
    </location>
</feature>
<feature type="repeat" description="ANK" evidence="4">
    <location>
        <begin position="576"/>
        <end position="608"/>
    </location>
</feature>
<dbReference type="InterPro" id="IPR047373">
    <property type="entry name" value="KH-I_MASK"/>
</dbReference>
<feature type="repeat" description="ANK" evidence="4">
    <location>
        <begin position="969"/>
        <end position="1001"/>
    </location>
</feature>
<feature type="repeat" description="ANK" evidence="4">
    <location>
        <begin position="270"/>
        <end position="302"/>
    </location>
</feature>
<feature type="region of interest" description="Disordered" evidence="6">
    <location>
        <begin position="1358"/>
        <end position="1616"/>
    </location>
</feature>
<dbReference type="InterPro" id="IPR036612">
    <property type="entry name" value="KH_dom_type_1_sf"/>
</dbReference>
<dbReference type="FunFam" id="1.25.40.20:FF:000041">
    <property type="entry name" value="ankyrin repeat and KH domain-containing protein 1 isoform X1"/>
    <property type="match status" value="1"/>
</dbReference>
<dbReference type="GO" id="GO:0005737">
    <property type="term" value="C:cytoplasm"/>
    <property type="evidence" value="ECO:0007669"/>
    <property type="project" value="TreeGrafter"/>
</dbReference>
<dbReference type="Gene3D" id="3.30.1370.10">
    <property type="entry name" value="K Homology domain, type 1"/>
    <property type="match status" value="1"/>
</dbReference>
<dbReference type="SMART" id="SM00322">
    <property type="entry name" value="KH"/>
    <property type="match status" value="1"/>
</dbReference>
<evidence type="ECO:0000313" key="8">
    <source>
        <dbReference type="Proteomes" id="UP000887566"/>
    </source>
</evidence>
<name>A0A914WQL2_9BILA</name>
<keyword evidence="8" id="KW-1185">Reference proteome</keyword>
<feature type="repeat" description="ANK" evidence="4">
    <location>
        <begin position="1069"/>
        <end position="1101"/>
    </location>
</feature>
<keyword evidence="1" id="KW-0677">Repeat</keyword>
<dbReference type="Pfam" id="PF00013">
    <property type="entry name" value="KH_1"/>
    <property type="match status" value="1"/>
</dbReference>
<dbReference type="FunFam" id="1.25.40.20:FF:000131">
    <property type="entry name" value="ankyrin repeat domain-containing protein 17 isoform X1"/>
    <property type="match status" value="1"/>
</dbReference>
<feature type="region of interest" description="Disordered" evidence="6">
    <location>
        <begin position="1863"/>
        <end position="1964"/>
    </location>
</feature>
<feature type="repeat" description="ANK" evidence="4">
    <location>
        <begin position="1002"/>
        <end position="1034"/>
    </location>
</feature>